<evidence type="ECO:0000256" key="5">
    <source>
        <dbReference type="SAM" id="Coils"/>
    </source>
</evidence>
<dbReference type="InterPro" id="IPR050641">
    <property type="entry name" value="RIFMO-like"/>
</dbReference>
<dbReference type="InterPro" id="IPR036249">
    <property type="entry name" value="Thioredoxin-like_sf"/>
</dbReference>
<comment type="caution">
    <text evidence="8">The sequence shown here is derived from an EMBL/GenBank/DDBJ whole genome shotgun (WGS) entry which is preliminary data.</text>
</comment>
<feature type="domain" description="FAD-binding" evidence="7">
    <location>
        <begin position="31"/>
        <end position="384"/>
    </location>
</feature>
<dbReference type="SUPFAM" id="SSF51905">
    <property type="entry name" value="FAD/NAD(P)-binding domain"/>
    <property type="match status" value="1"/>
</dbReference>
<dbReference type="OrthoDB" id="1716816at2759"/>
<dbReference type="Gene3D" id="3.40.30.20">
    <property type="match status" value="1"/>
</dbReference>
<dbReference type="PANTHER" id="PTHR43004">
    <property type="entry name" value="TRK SYSTEM POTASSIUM UPTAKE PROTEIN"/>
    <property type="match status" value="1"/>
</dbReference>
<dbReference type="SUPFAM" id="SSF52833">
    <property type="entry name" value="Thioredoxin-like"/>
    <property type="match status" value="1"/>
</dbReference>
<feature type="region of interest" description="Disordered" evidence="6">
    <location>
        <begin position="1"/>
        <end position="25"/>
    </location>
</feature>
<feature type="compositionally biased region" description="Low complexity" evidence="6">
    <location>
        <begin position="7"/>
        <end position="25"/>
    </location>
</feature>
<dbReference type="InterPro" id="IPR038220">
    <property type="entry name" value="PHOX_C_sf"/>
</dbReference>
<evidence type="ECO:0000256" key="1">
    <source>
        <dbReference type="ARBA" id="ARBA00007801"/>
    </source>
</evidence>
<keyword evidence="2" id="KW-0285">Flavoprotein</keyword>
<proteinExistence type="inferred from homology"/>
<keyword evidence="4" id="KW-0560">Oxidoreductase</keyword>
<name>A0A8H7RYD1_9FUNG</name>
<evidence type="ECO:0000313" key="8">
    <source>
        <dbReference type="EMBL" id="KAG2219289.1"/>
    </source>
</evidence>
<evidence type="ECO:0000256" key="3">
    <source>
        <dbReference type="ARBA" id="ARBA00022827"/>
    </source>
</evidence>
<evidence type="ECO:0000259" key="7">
    <source>
        <dbReference type="Pfam" id="PF01494"/>
    </source>
</evidence>
<dbReference type="EMBL" id="JAEPRB010000186">
    <property type="protein sequence ID" value="KAG2219289.1"/>
    <property type="molecule type" value="Genomic_DNA"/>
</dbReference>
<dbReference type="AlphaFoldDB" id="A0A8H7RYD1"/>
<evidence type="ECO:0000256" key="4">
    <source>
        <dbReference type="ARBA" id="ARBA00023002"/>
    </source>
</evidence>
<accession>A0A8H7RYD1</accession>
<keyword evidence="9" id="KW-1185">Reference proteome</keyword>
<dbReference type="SUPFAM" id="SSF54373">
    <property type="entry name" value="FAD-linked reductases, C-terminal domain"/>
    <property type="match status" value="1"/>
</dbReference>
<dbReference type="Proteomes" id="UP000646827">
    <property type="component" value="Unassembled WGS sequence"/>
</dbReference>
<gene>
    <name evidence="8" type="ORF">INT45_011304</name>
</gene>
<dbReference type="PRINTS" id="PR00420">
    <property type="entry name" value="RNGMNOXGNASE"/>
</dbReference>
<dbReference type="InterPro" id="IPR002938">
    <property type="entry name" value="FAD-bd"/>
</dbReference>
<evidence type="ECO:0000313" key="9">
    <source>
        <dbReference type="Proteomes" id="UP000646827"/>
    </source>
</evidence>
<sequence>MTIDTATTNNTTHSNNNNSSNNESSTPKQIDFLIVGAGPVGLLAANLIIQAGFSVRIFDVEYEPNHWGRGDWIHGRTLELLERAGLAEELLSTGVKVDQITSYMNGELQSSIPFVPDEVESKHQYLLCVGQHITESSLQSSLTNQDVEVERPATVINIVQGPDAEYPIRTTVMHLRDEARTEQVDCKYLLGCDGAHSDIRQQLGIQTEGETTETHAGVIDALVRTNFNAGRKDVCMLQNDVAKTISLFPRENGLTRIFVHFDEKELEMRKEQYNRNKIQLEDIQREAKRALLPNRLEFLGILYWSVYVVGQRLATEMDAMKQRVFLCGDAAHCQSPTLGQGVNTGFGDVFNLVWKLCMVERNVIKRDVLSTYTAERRPVAQQVLAVDKVAAKAAAGHRSSKEYCSIVEEHRAFTTGFGIQYGQNKNNNDNNPLLLPSKEAKVQTGMRAPNFKVFHYATGRKTRLFEKVHGDWLAFNMLVLADDLIKSREAVESLLDWKHPALSTQIVITTTPADKIEQEENLSTTMKDRIMLDKLNRAQVHAAYRNNTNTNNDDVQAVVVRPDGYIGAIISGSTADELVGGVKKYFEGFTV</sequence>
<protein>
    <recommendedName>
        <fullName evidence="7">FAD-binding domain-containing protein</fullName>
    </recommendedName>
</protein>
<dbReference type="InterPro" id="IPR036188">
    <property type="entry name" value="FAD/NAD-bd_sf"/>
</dbReference>
<comment type="similarity">
    <text evidence="1">Belongs to the PheA/TfdB FAD monooxygenase family.</text>
</comment>
<keyword evidence="5" id="KW-0175">Coiled coil</keyword>
<reference evidence="8 9" key="1">
    <citation type="submission" date="2020-12" db="EMBL/GenBank/DDBJ databases">
        <title>Metabolic potential, ecology and presence of endohyphal bacteria is reflected in genomic diversity of Mucoromycotina.</title>
        <authorList>
            <person name="Muszewska A."/>
            <person name="Okrasinska A."/>
            <person name="Steczkiewicz K."/>
            <person name="Drgas O."/>
            <person name="Orlowska M."/>
            <person name="Perlinska-Lenart U."/>
            <person name="Aleksandrzak-Piekarczyk T."/>
            <person name="Szatraj K."/>
            <person name="Zielenkiewicz U."/>
            <person name="Pilsyk S."/>
            <person name="Malc E."/>
            <person name="Mieczkowski P."/>
            <person name="Kruszewska J.S."/>
            <person name="Biernat P."/>
            <person name="Pawlowska J."/>
        </authorList>
    </citation>
    <scope>NUCLEOTIDE SEQUENCE [LARGE SCALE GENOMIC DNA]</scope>
    <source>
        <strain evidence="8 9">CBS 142.35</strain>
    </source>
</reference>
<dbReference type="GO" id="GO:0071949">
    <property type="term" value="F:FAD binding"/>
    <property type="evidence" value="ECO:0007669"/>
    <property type="project" value="InterPro"/>
</dbReference>
<dbReference type="Gene3D" id="3.30.9.10">
    <property type="entry name" value="D-Amino Acid Oxidase, subunit A, domain 2"/>
    <property type="match status" value="1"/>
</dbReference>
<organism evidence="8 9">
    <name type="scientific">Circinella minor</name>
    <dbReference type="NCBI Taxonomy" id="1195481"/>
    <lineage>
        <taxon>Eukaryota</taxon>
        <taxon>Fungi</taxon>
        <taxon>Fungi incertae sedis</taxon>
        <taxon>Mucoromycota</taxon>
        <taxon>Mucoromycotina</taxon>
        <taxon>Mucoromycetes</taxon>
        <taxon>Mucorales</taxon>
        <taxon>Lichtheimiaceae</taxon>
        <taxon>Circinella</taxon>
    </lineage>
</organism>
<dbReference type="Gene3D" id="3.50.50.60">
    <property type="entry name" value="FAD/NAD(P)-binding domain"/>
    <property type="match status" value="1"/>
</dbReference>
<evidence type="ECO:0000256" key="2">
    <source>
        <dbReference type="ARBA" id="ARBA00022630"/>
    </source>
</evidence>
<dbReference type="Pfam" id="PF01494">
    <property type="entry name" value="FAD_binding_3"/>
    <property type="match status" value="1"/>
</dbReference>
<feature type="coiled-coil region" evidence="5">
    <location>
        <begin position="263"/>
        <end position="290"/>
    </location>
</feature>
<evidence type="ECO:0000256" key="6">
    <source>
        <dbReference type="SAM" id="MobiDB-lite"/>
    </source>
</evidence>
<dbReference type="PANTHER" id="PTHR43004:SF5">
    <property type="entry name" value="FAD-BINDING DOMAIN-CONTAINING PROTEIN"/>
    <property type="match status" value="1"/>
</dbReference>
<dbReference type="GO" id="GO:0016709">
    <property type="term" value="F:oxidoreductase activity, acting on paired donors, with incorporation or reduction of molecular oxygen, NAD(P)H as one donor, and incorporation of one atom of oxygen"/>
    <property type="evidence" value="ECO:0007669"/>
    <property type="project" value="UniProtKB-ARBA"/>
</dbReference>
<keyword evidence="3" id="KW-0274">FAD</keyword>